<sequence length="209" mass="23571">MNKMILRISVAAMLVGQLLTLGGTAQNNHVAAAAATKTPAMTDNFFKYGMEKTQGLPATIDADGLSYTLHKVMIYDVNSKDAQTIWKTYKFLPLNMYPKAKYLIWTKFTITNKTSRTIRRDMYDLSSKWVVSVDHVLNNGYGYFLSPGDPNYPYNSKEALGNFVLKPNQSISTYEAYYVEVKPRHFFVTVINQNNTKTLNLVDPDGVGK</sequence>
<protein>
    <recommendedName>
        <fullName evidence="4">DUF4352 domain-containing protein</fullName>
    </recommendedName>
</protein>
<organism evidence="2 3">
    <name type="scientific">Paenibacillus tianjinensis</name>
    <dbReference type="NCBI Taxonomy" id="2810347"/>
    <lineage>
        <taxon>Bacteria</taxon>
        <taxon>Bacillati</taxon>
        <taxon>Bacillota</taxon>
        <taxon>Bacilli</taxon>
        <taxon>Bacillales</taxon>
        <taxon>Paenibacillaceae</taxon>
        <taxon>Paenibacillus</taxon>
    </lineage>
</organism>
<feature type="chain" id="PRO_5045659103" description="DUF4352 domain-containing protein" evidence="1">
    <location>
        <begin position="26"/>
        <end position="209"/>
    </location>
</feature>
<evidence type="ECO:0000256" key="1">
    <source>
        <dbReference type="SAM" id="SignalP"/>
    </source>
</evidence>
<dbReference type="Proteomes" id="UP000663452">
    <property type="component" value="Chromosome"/>
</dbReference>
<proteinExistence type="predicted"/>
<dbReference type="EMBL" id="CP070969">
    <property type="protein sequence ID" value="QSF46010.1"/>
    <property type="molecule type" value="Genomic_DNA"/>
</dbReference>
<evidence type="ECO:0008006" key="4">
    <source>
        <dbReference type="Google" id="ProtNLM"/>
    </source>
</evidence>
<reference evidence="2 3" key="1">
    <citation type="submission" date="2021-02" db="EMBL/GenBank/DDBJ databases">
        <title>Paenibacillus tianjinensis sp. nov.</title>
        <authorList>
            <person name="Liu H."/>
        </authorList>
    </citation>
    <scope>NUCLEOTIDE SEQUENCE [LARGE SCALE GENOMIC DNA]</scope>
    <source>
        <strain evidence="2 3">TB2019</strain>
    </source>
</reference>
<dbReference type="RefSeq" id="WP_206103525.1">
    <property type="nucleotide sequence ID" value="NZ_CP070969.1"/>
</dbReference>
<evidence type="ECO:0000313" key="3">
    <source>
        <dbReference type="Proteomes" id="UP000663452"/>
    </source>
</evidence>
<keyword evidence="3" id="KW-1185">Reference proteome</keyword>
<keyword evidence="1" id="KW-0732">Signal</keyword>
<feature type="signal peptide" evidence="1">
    <location>
        <begin position="1"/>
        <end position="25"/>
    </location>
</feature>
<accession>A0ABX7LD11</accession>
<gene>
    <name evidence="2" type="ORF">JRJ22_05135</name>
</gene>
<name>A0ABX7LD11_9BACL</name>
<evidence type="ECO:0000313" key="2">
    <source>
        <dbReference type="EMBL" id="QSF46010.1"/>
    </source>
</evidence>